<dbReference type="Gene3D" id="2.140.10.10">
    <property type="entry name" value="Quinoprotein alcohol dehydrogenase-like superfamily"/>
    <property type="match status" value="1"/>
</dbReference>
<dbReference type="PANTHER" id="PTHR32303">
    <property type="entry name" value="QUINOPROTEIN ALCOHOL DEHYDROGENASE (CYTOCHROME C)"/>
    <property type="match status" value="1"/>
</dbReference>
<dbReference type="Proteomes" id="UP000033651">
    <property type="component" value="Unassembled WGS sequence"/>
</dbReference>
<dbReference type="InterPro" id="IPR002372">
    <property type="entry name" value="PQQ_rpt_dom"/>
</dbReference>
<reference evidence="7 8" key="1">
    <citation type="submission" date="2015-03" db="EMBL/GenBank/DDBJ databases">
        <title>Draft genome sequence of Luteibacter yeojuensis strain SU11.</title>
        <authorList>
            <person name="Sulaiman J."/>
            <person name="Priya K."/>
            <person name="Chan K.-G."/>
        </authorList>
    </citation>
    <scope>NUCLEOTIDE SEQUENCE [LARGE SCALE GENOMIC DNA]</scope>
    <source>
        <strain evidence="7 8">SU11</strain>
    </source>
</reference>
<dbReference type="GO" id="GO:0016020">
    <property type="term" value="C:membrane"/>
    <property type="evidence" value="ECO:0007669"/>
    <property type="project" value="InterPro"/>
</dbReference>
<protein>
    <submittedName>
        <fullName evidence="7">Glucose dehydrogenase</fullName>
    </submittedName>
</protein>
<feature type="transmembrane region" description="Helical" evidence="5">
    <location>
        <begin position="87"/>
        <end position="108"/>
    </location>
</feature>
<organism evidence="7 8">
    <name type="scientific">Luteibacter yeojuensis</name>
    <dbReference type="NCBI Taxonomy" id="345309"/>
    <lineage>
        <taxon>Bacteria</taxon>
        <taxon>Pseudomonadati</taxon>
        <taxon>Pseudomonadota</taxon>
        <taxon>Gammaproteobacteria</taxon>
        <taxon>Lysobacterales</taxon>
        <taxon>Rhodanobacteraceae</taxon>
        <taxon>Luteibacter</taxon>
    </lineage>
</organism>
<dbReference type="Pfam" id="PF01011">
    <property type="entry name" value="PQQ"/>
    <property type="match status" value="1"/>
</dbReference>
<dbReference type="OrthoDB" id="9794322at2"/>
<evidence type="ECO:0000256" key="5">
    <source>
        <dbReference type="SAM" id="Phobius"/>
    </source>
</evidence>
<keyword evidence="5" id="KW-1133">Transmembrane helix</keyword>
<comment type="caution">
    <text evidence="7">The sequence shown here is derived from an EMBL/GenBank/DDBJ whole genome shotgun (WGS) entry which is preliminary data.</text>
</comment>
<dbReference type="PANTHER" id="PTHR32303:SF4">
    <property type="entry name" value="QUINOPROTEIN GLUCOSE DEHYDROGENASE"/>
    <property type="match status" value="1"/>
</dbReference>
<evidence type="ECO:0000256" key="2">
    <source>
        <dbReference type="ARBA" id="ARBA00008156"/>
    </source>
</evidence>
<evidence type="ECO:0000313" key="7">
    <source>
        <dbReference type="EMBL" id="KJV31319.1"/>
    </source>
</evidence>
<dbReference type="PATRIC" id="fig|345309.4.peg.2118"/>
<feature type="transmembrane region" description="Helical" evidence="5">
    <location>
        <begin position="120"/>
        <end position="140"/>
    </location>
</feature>
<keyword evidence="5" id="KW-0812">Transmembrane</keyword>
<evidence type="ECO:0000259" key="6">
    <source>
        <dbReference type="Pfam" id="PF01011"/>
    </source>
</evidence>
<keyword evidence="3" id="KW-0560">Oxidoreductase</keyword>
<dbReference type="GO" id="GO:0048038">
    <property type="term" value="F:quinone binding"/>
    <property type="evidence" value="ECO:0007669"/>
    <property type="project" value="InterPro"/>
</dbReference>
<dbReference type="CDD" id="cd10280">
    <property type="entry name" value="PQQ_mGDH"/>
    <property type="match status" value="1"/>
</dbReference>
<feature type="transmembrane region" description="Helical" evidence="5">
    <location>
        <begin position="41"/>
        <end position="57"/>
    </location>
</feature>
<name>A0A0F3KMH9_9GAMM</name>
<evidence type="ECO:0000256" key="3">
    <source>
        <dbReference type="ARBA" id="ARBA00023002"/>
    </source>
</evidence>
<feature type="transmembrane region" description="Helical" evidence="5">
    <location>
        <begin position="64"/>
        <end position="81"/>
    </location>
</feature>
<dbReference type="SMART" id="SM00564">
    <property type="entry name" value="PQQ"/>
    <property type="match status" value="3"/>
</dbReference>
<dbReference type="AlphaFoldDB" id="A0A0F3KMH9"/>
<comment type="cofactor">
    <cofactor evidence="1">
        <name>pyrroloquinoline quinone</name>
        <dbReference type="ChEBI" id="CHEBI:58442"/>
    </cofactor>
</comment>
<dbReference type="EMBL" id="JZRB01000029">
    <property type="protein sequence ID" value="KJV31319.1"/>
    <property type="molecule type" value="Genomic_DNA"/>
</dbReference>
<evidence type="ECO:0000256" key="4">
    <source>
        <dbReference type="SAM" id="MobiDB-lite"/>
    </source>
</evidence>
<feature type="region of interest" description="Disordered" evidence="4">
    <location>
        <begin position="155"/>
        <end position="174"/>
    </location>
</feature>
<proteinExistence type="inferred from homology"/>
<dbReference type="SUPFAM" id="SSF50998">
    <property type="entry name" value="Quinoprotein alcohol dehydrogenase-like"/>
    <property type="match status" value="1"/>
</dbReference>
<evidence type="ECO:0000256" key="1">
    <source>
        <dbReference type="ARBA" id="ARBA00001931"/>
    </source>
</evidence>
<feature type="domain" description="Pyrrolo-quinoline quinone repeat" evidence="6">
    <location>
        <begin position="175"/>
        <end position="795"/>
    </location>
</feature>
<dbReference type="NCBIfam" id="TIGR03074">
    <property type="entry name" value="PQQ_membr_DH"/>
    <property type="match status" value="1"/>
</dbReference>
<dbReference type="GO" id="GO:0008876">
    <property type="term" value="F:quinoprotein glucose dehydrogenase activity"/>
    <property type="evidence" value="ECO:0007669"/>
    <property type="project" value="TreeGrafter"/>
</dbReference>
<evidence type="ECO:0000313" key="8">
    <source>
        <dbReference type="Proteomes" id="UP000033651"/>
    </source>
</evidence>
<sequence length="821" mass="88508">MNTYEGALARWGRRLLALVLGVFGLFMVIGGVQLITLAGNWYYAIAGLLSLASAIALGRRRTSATLWFGILFVLTLVWTIWEAGTDYWGWVPRFALMLIFAIWFSLLLTNLHHGLSRATARAATTVLVLAFLVAGGLAFVPHHVTPASNMPAAGADPFVADTGPSTESGIPSTDWPAYGGNQAAQRYTSATQITPANVKDLKVAWTAQVGDVPTDTRWGVQNTPLKIGNMLYVCGYLNKVEALDAATGEKKWEFDPGITPKSVPYTPSCRSMSFWQDPASTTAAATTGTPDAAAPATAAGAMCGRRIIVGTLDARVIELDAQTGKRCTDFGTNGEVSLTVDMGKVYHGYVAITSPPVVIRDTIVVGHTTVDGQRAFGPAGVTKAYNVKTGELKWAWDAADPMNPAPRQGDDLYKRGSPDVWTSFTGDNKLGLVFLPVANASGDYYSSSRTPDELKYSPSLTALDVETGMPRWTFQNTHHDVWDYDPGSPPTLLDYPQADGTKVPAIIFPTKNGEFYVLNRETGKSLFGVEERPVPQGGLEPAARSATQPFSKFNSVAQPDLKPENMWGITPLDQLVCRIQFAQADYRGKFTPPDTKHPIIDYPGYNGGVDWGGVSFDPARGVIIANYNDMPNYVKLVTRAEADKRGWKARDILNDPVQEARAEGAGDPQEGIPVAVDVNAGWQLPATGMLCKEPPYGGIRAIDIRDGRTVWDRPFGTARENGPFGLPTGLPIQIGTPNNGGSVITKSGLVFIAAATDNLIRAIDITTGETIWSAPLPAGAQAMPMVYEQDGREFVVITATGHHFMHTPKGNFVVAYALPKH</sequence>
<comment type="similarity">
    <text evidence="2">Belongs to the bacterial PQQ dehydrogenase family.</text>
</comment>
<keyword evidence="8" id="KW-1185">Reference proteome</keyword>
<gene>
    <name evidence="7" type="ORF">VI08_13830</name>
</gene>
<dbReference type="InterPro" id="IPR018391">
    <property type="entry name" value="PQQ_b-propeller_rpt"/>
</dbReference>
<dbReference type="RefSeq" id="WP_045830180.1">
    <property type="nucleotide sequence ID" value="NZ_JZRB01000029.1"/>
</dbReference>
<accession>A0A0F3KMH9</accession>
<dbReference type="InterPro" id="IPR017511">
    <property type="entry name" value="PQQ_mDH"/>
</dbReference>
<keyword evidence="5" id="KW-0472">Membrane</keyword>
<dbReference type="InterPro" id="IPR011047">
    <property type="entry name" value="Quinoprotein_ADH-like_sf"/>
</dbReference>
<feature type="transmembrane region" description="Helical" evidence="5">
    <location>
        <begin position="15"/>
        <end position="35"/>
    </location>
</feature>